<proteinExistence type="predicted"/>
<organism evidence="1 2">
    <name type="scientific">Mucinivorans hirudinis</name>
    <dbReference type="NCBI Taxonomy" id="1433126"/>
    <lineage>
        <taxon>Bacteria</taxon>
        <taxon>Pseudomonadati</taxon>
        <taxon>Bacteroidota</taxon>
        <taxon>Bacteroidia</taxon>
        <taxon>Bacteroidales</taxon>
        <taxon>Rikenellaceae</taxon>
        <taxon>Mucinivorans</taxon>
    </lineage>
</organism>
<sequence length="38" mass="4380">MLMILKASIIVYSINVFTTTKKKIFGKSLKVECRMMVL</sequence>
<dbReference type="EMBL" id="HG934468">
    <property type="protein sequence ID" value="CDN31006.1"/>
    <property type="molecule type" value="Genomic_DNA"/>
</dbReference>
<reference evidence="1 2" key="1">
    <citation type="journal article" date="2015" name="Genome Announc.">
        <title>Complete Genome Sequence of the Novel Leech Symbiont Mucinivorans hirudinis M3T.</title>
        <authorList>
            <person name="Nelson M.C."/>
            <person name="Bomar L."/>
            <person name="Graf J."/>
        </authorList>
    </citation>
    <scope>NUCLEOTIDE SEQUENCE [LARGE SCALE GENOMIC DNA]</scope>
    <source>
        <strain evidence="2">M3</strain>
    </source>
</reference>
<keyword evidence="2" id="KW-1185">Reference proteome</keyword>
<protein>
    <submittedName>
        <fullName evidence="1">Uncharacterized protein</fullName>
    </submittedName>
</protein>
<dbReference type="STRING" id="1433126.BN938_0906"/>
<gene>
    <name evidence="1" type="ORF">BN938_0906</name>
</gene>
<dbReference type="HOGENOM" id="CLU_3330307_0_0_10"/>
<name>A0A060R727_9BACT</name>
<dbReference type="KEGG" id="rbc:BN938_0906"/>
<accession>A0A060R727</accession>
<dbReference type="Proteomes" id="UP000027616">
    <property type="component" value="Chromosome I"/>
</dbReference>
<evidence type="ECO:0000313" key="2">
    <source>
        <dbReference type="Proteomes" id="UP000027616"/>
    </source>
</evidence>
<dbReference type="AlphaFoldDB" id="A0A060R727"/>
<evidence type="ECO:0000313" key="1">
    <source>
        <dbReference type="EMBL" id="CDN31006.1"/>
    </source>
</evidence>